<name>A0A9P7Q8F2_9HYPO</name>
<proteinExistence type="predicted"/>
<organism evidence="1 2">
    <name type="scientific">Claviceps humidiphila</name>
    <dbReference type="NCBI Taxonomy" id="1294629"/>
    <lineage>
        <taxon>Eukaryota</taxon>
        <taxon>Fungi</taxon>
        <taxon>Dikarya</taxon>
        <taxon>Ascomycota</taxon>
        <taxon>Pezizomycotina</taxon>
        <taxon>Sordariomycetes</taxon>
        <taxon>Hypocreomycetidae</taxon>
        <taxon>Hypocreales</taxon>
        <taxon>Clavicipitaceae</taxon>
        <taxon>Claviceps</taxon>
    </lineage>
</organism>
<protein>
    <submittedName>
        <fullName evidence="1">Uncharacterized protein</fullName>
    </submittedName>
</protein>
<accession>A0A9P7Q8F2</accession>
<comment type="caution">
    <text evidence="1">The sequence shown here is derived from an EMBL/GenBank/DDBJ whole genome shotgun (WGS) entry which is preliminary data.</text>
</comment>
<evidence type="ECO:0000313" key="2">
    <source>
        <dbReference type="Proteomes" id="UP000732380"/>
    </source>
</evidence>
<dbReference type="AlphaFoldDB" id="A0A9P7Q8F2"/>
<dbReference type="EMBL" id="SRQM01000011">
    <property type="protein sequence ID" value="KAG6123182.1"/>
    <property type="molecule type" value="Genomic_DNA"/>
</dbReference>
<dbReference type="Proteomes" id="UP000732380">
    <property type="component" value="Unassembled WGS sequence"/>
</dbReference>
<reference evidence="1 2" key="1">
    <citation type="journal article" date="2020" name="bioRxiv">
        <title>Whole genome comparisons of ergot fungi reveals the divergence and evolution of species within the genus Claviceps are the result of varying mechanisms driving genome evolution and host range expansion.</title>
        <authorList>
            <person name="Wyka S.A."/>
            <person name="Mondo S.J."/>
            <person name="Liu M."/>
            <person name="Dettman J."/>
            <person name="Nalam V."/>
            <person name="Broders K.D."/>
        </authorList>
    </citation>
    <scope>NUCLEOTIDE SEQUENCE [LARGE SCALE GENOMIC DNA]</scope>
    <source>
        <strain evidence="1 2">LM576</strain>
    </source>
</reference>
<sequence length="94" mass="9924">MTEEAANKPGSDLDSGVVILCGPSTTATPSCRGSAAGLGLLPRCNPEWYSASRLSAGCPFPRAQPDALRRTGDAFFPHLTMDKKNPEETSDIQS</sequence>
<gene>
    <name evidence="1" type="ORF">E4U13_000424</name>
</gene>
<evidence type="ECO:0000313" key="1">
    <source>
        <dbReference type="EMBL" id="KAG6123182.1"/>
    </source>
</evidence>
<keyword evidence="2" id="KW-1185">Reference proteome</keyword>